<evidence type="ECO:0000256" key="1">
    <source>
        <dbReference type="SAM" id="MobiDB-lite"/>
    </source>
</evidence>
<feature type="compositionally biased region" description="Acidic residues" evidence="1">
    <location>
        <begin position="12"/>
        <end position="23"/>
    </location>
</feature>
<accession>A0AAJ0CET6</accession>
<organism evidence="2 3">
    <name type="scientific">Conoideocrella luteorostrata</name>
    <dbReference type="NCBI Taxonomy" id="1105319"/>
    <lineage>
        <taxon>Eukaryota</taxon>
        <taxon>Fungi</taxon>
        <taxon>Dikarya</taxon>
        <taxon>Ascomycota</taxon>
        <taxon>Pezizomycotina</taxon>
        <taxon>Sordariomycetes</taxon>
        <taxon>Hypocreomycetidae</taxon>
        <taxon>Hypocreales</taxon>
        <taxon>Clavicipitaceae</taxon>
        <taxon>Conoideocrella</taxon>
    </lineage>
</organism>
<feature type="compositionally biased region" description="Low complexity" evidence="1">
    <location>
        <begin position="24"/>
        <end position="35"/>
    </location>
</feature>
<dbReference type="AlphaFoldDB" id="A0AAJ0CET6"/>
<feature type="region of interest" description="Disordered" evidence="1">
    <location>
        <begin position="1"/>
        <end position="187"/>
    </location>
</feature>
<evidence type="ECO:0000313" key="2">
    <source>
        <dbReference type="EMBL" id="KAK2591758.1"/>
    </source>
</evidence>
<feature type="compositionally biased region" description="Polar residues" evidence="1">
    <location>
        <begin position="159"/>
        <end position="175"/>
    </location>
</feature>
<feature type="compositionally biased region" description="Basic and acidic residues" evidence="1">
    <location>
        <begin position="220"/>
        <end position="251"/>
    </location>
</feature>
<feature type="compositionally biased region" description="Basic and acidic residues" evidence="1">
    <location>
        <begin position="201"/>
        <end position="212"/>
    </location>
</feature>
<protein>
    <submittedName>
        <fullName evidence="2">Uncharacterized protein</fullName>
    </submittedName>
</protein>
<feature type="compositionally biased region" description="Polar residues" evidence="1">
    <location>
        <begin position="66"/>
        <end position="75"/>
    </location>
</feature>
<comment type="caution">
    <text evidence="2">The sequence shown here is derived from an EMBL/GenBank/DDBJ whole genome shotgun (WGS) entry which is preliminary data.</text>
</comment>
<keyword evidence="3" id="KW-1185">Reference proteome</keyword>
<reference evidence="2" key="1">
    <citation type="submission" date="2023-06" db="EMBL/GenBank/DDBJ databases">
        <title>Conoideocrella luteorostrata (Hypocreales: Clavicipitaceae), a potential biocontrol fungus for elongate hemlock scale in United States Christmas tree production areas.</title>
        <authorList>
            <person name="Barrett H."/>
            <person name="Lovett B."/>
            <person name="Macias A.M."/>
            <person name="Stajich J.E."/>
            <person name="Kasson M.T."/>
        </authorList>
    </citation>
    <scope>NUCLEOTIDE SEQUENCE</scope>
    <source>
        <strain evidence="2">ARSEF 14590</strain>
    </source>
</reference>
<feature type="region of interest" description="Disordered" evidence="1">
    <location>
        <begin position="280"/>
        <end position="402"/>
    </location>
</feature>
<feature type="region of interest" description="Disordered" evidence="1">
    <location>
        <begin position="201"/>
        <end position="264"/>
    </location>
</feature>
<feature type="compositionally biased region" description="Polar residues" evidence="1">
    <location>
        <begin position="47"/>
        <end position="58"/>
    </location>
</feature>
<feature type="compositionally biased region" description="Basic and acidic residues" evidence="1">
    <location>
        <begin position="303"/>
        <end position="322"/>
    </location>
</feature>
<proteinExistence type="predicted"/>
<feature type="compositionally biased region" description="Gly residues" evidence="1">
    <location>
        <begin position="285"/>
        <end position="299"/>
    </location>
</feature>
<dbReference type="EMBL" id="JASWJB010000311">
    <property type="protein sequence ID" value="KAK2591758.1"/>
    <property type="molecule type" value="Genomic_DNA"/>
</dbReference>
<name>A0AAJ0CET6_9HYPO</name>
<feature type="compositionally biased region" description="Basic and acidic residues" evidence="1">
    <location>
        <begin position="122"/>
        <end position="140"/>
    </location>
</feature>
<gene>
    <name evidence="2" type="ORF">QQS21_010548</name>
</gene>
<dbReference type="Proteomes" id="UP001251528">
    <property type="component" value="Unassembled WGS sequence"/>
</dbReference>
<evidence type="ECO:0000313" key="3">
    <source>
        <dbReference type="Proteomes" id="UP001251528"/>
    </source>
</evidence>
<sequence>MDDQFGGRTDDDLFYDDDFEPVESESVVVQQVQHAQPPPEPIPAVTSPVTAEPVQSRQPKPKASSLPPQSSTHNAPSAPPTQPQAKGGNLSSSRFARKGNPNMRQQPTPSPPAVAKSPTPPKENKDTPREKEAVPKEKDASPLPNAPTGPAKDKKPYAPQNTAANPESRLQSGANPRQKLTETELAAKMEEMKLLSAEKARKFEKAEKDQQQHAEAYAKGMEDARKRRAEDAERRRRGEEDKRKLDEERAKNRERKLKAMGMKEGGWDEGKEAILEEEAKKGFRGANGGIRGTKRGGLSGSRFAREGEELPDVDRFLDDRQRGSRGRGRGGRGSGRGRDGGPALRPTNSKTPAPSLTADEFPALPSDGKKKPSQPASVYPPPKADPAPVLSLPIPPLQGGKWDDEMEALDELKQQG</sequence>